<accession>C4XUN5</accession>
<dbReference type="SUPFAM" id="SSF52540">
    <property type="entry name" value="P-loop containing nucleoside triphosphate hydrolases"/>
    <property type="match status" value="1"/>
</dbReference>
<sequence>MKDAVERVIDKIIRASSSKGNGFGIMSKLDAIDSITNGFKPGLVYVVAAEAGAYKTALCLTILEKIGIESEASVAYFNKFSTEDMLVTRMIFQFADVDYVHYIENNIENHDILALKRAGDAIATSKIKMFCSKNVSLDDIYDTCAEADRPDIIIVDSLNDVSLERGLEFTLQFLKSTAIECEIPIIVTYEVPLKNINKTALLENGADTIFYLDNEVWEDVFGTDYFGDPIMLSYIELHVVRNFCGPTRKSRLFVKKNSLKFYNYDISI</sequence>
<dbReference type="GO" id="GO:0006260">
    <property type="term" value="P:DNA replication"/>
    <property type="evidence" value="ECO:0007669"/>
    <property type="project" value="InterPro"/>
</dbReference>
<evidence type="ECO:0000259" key="1">
    <source>
        <dbReference type="Pfam" id="PF03796"/>
    </source>
</evidence>
<feature type="domain" description="SF4 helicase" evidence="1">
    <location>
        <begin position="24"/>
        <end position="188"/>
    </location>
</feature>
<geneLocation type="plasmid" evidence="2 3">
    <name>pDMC2</name>
</geneLocation>
<dbReference type="KEGG" id="dma:DMR_p2_00050"/>
<evidence type="ECO:0000313" key="3">
    <source>
        <dbReference type="Proteomes" id="UP000009071"/>
    </source>
</evidence>
<dbReference type="AlphaFoldDB" id="C4XUN5"/>
<dbReference type="GO" id="GO:0003678">
    <property type="term" value="F:DNA helicase activity"/>
    <property type="evidence" value="ECO:0007669"/>
    <property type="project" value="InterPro"/>
</dbReference>
<dbReference type="PANTHER" id="PTHR30153">
    <property type="entry name" value="REPLICATIVE DNA HELICASE DNAB"/>
    <property type="match status" value="1"/>
</dbReference>
<name>C4XUN5_SOLM1</name>
<proteinExistence type="predicted"/>
<protein>
    <recommendedName>
        <fullName evidence="1">SF4 helicase domain-containing protein</fullName>
    </recommendedName>
</protein>
<keyword evidence="2" id="KW-0614">Plasmid</keyword>
<dbReference type="Pfam" id="PF03796">
    <property type="entry name" value="DnaB_C"/>
    <property type="match status" value="1"/>
</dbReference>
<dbReference type="GO" id="GO:0005829">
    <property type="term" value="C:cytosol"/>
    <property type="evidence" value="ECO:0007669"/>
    <property type="project" value="TreeGrafter"/>
</dbReference>
<evidence type="ECO:0000313" key="2">
    <source>
        <dbReference type="EMBL" id="BAH73486.1"/>
    </source>
</evidence>
<dbReference type="GO" id="GO:0005524">
    <property type="term" value="F:ATP binding"/>
    <property type="evidence" value="ECO:0007669"/>
    <property type="project" value="InterPro"/>
</dbReference>
<dbReference type="InterPro" id="IPR027417">
    <property type="entry name" value="P-loop_NTPase"/>
</dbReference>
<dbReference type="Proteomes" id="UP000009071">
    <property type="component" value="Plasmid pDMC2"/>
</dbReference>
<reference evidence="2 3" key="1">
    <citation type="journal article" date="2009" name="Genome Res.">
        <title>Whole genome sequence of Desulfovibrio magneticus strain RS-1 revealed common gene clusters in magnetotactic bacteria.</title>
        <authorList>
            <person name="Nakazawa H."/>
            <person name="Arakaki A."/>
            <person name="Narita-Yamada S."/>
            <person name="Yashiro I."/>
            <person name="Jinno K."/>
            <person name="Aoki N."/>
            <person name="Tsuruyama A."/>
            <person name="Okamura Y."/>
            <person name="Tanikawa S."/>
            <person name="Fujita N."/>
            <person name="Takeyama H."/>
            <person name="Matsunaga T."/>
        </authorList>
    </citation>
    <scope>NUCLEOTIDE SEQUENCE [LARGE SCALE GENOMIC DNA]</scope>
    <source>
        <strain evidence="3">ATCC 700980 / DSM 13731 / RS-1</strain>
    </source>
</reference>
<dbReference type="HOGENOM" id="CLU_1037188_0_0_7"/>
<dbReference type="InterPro" id="IPR007694">
    <property type="entry name" value="DNA_helicase_DnaB-like_C"/>
</dbReference>
<dbReference type="RefSeq" id="WP_012749580.1">
    <property type="nucleotide sequence ID" value="NC_012795.1"/>
</dbReference>
<dbReference type="PANTHER" id="PTHR30153:SF2">
    <property type="entry name" value="REPLICATIVE DNA HELICASE"/>
    <property type="match status" value="1"/>
</dbReference>
<dbReference type="EMBL" id="AP010906">
    <property type="protein sequence ID" value="BAH73486.1"/>
    <property type="molecule type" value="Genomic_DNA"/>
</dbReference>
<keyword evidence="3" id="KW-1185">Reference proteome</keyword>
<organism evidence="2 3">
    <name type="scientific">Solidesulfovibrio magneticus (strain ATCC 700980 / DSM 13731 / RS-1)</name>
    <name type="common">Desulfovibrio magneticus</name>
    <dbReference type="NCBI Taxonomy" id="573370"/>
    <lineage>
        <taxon>Bacteria</taxon>
        <taxon>Pseudomonadati</taxon>
        <taxon>Thermodesulfobacteriota</taxon>
        <taxon>Desulfovibrionia</taxon>
        <taxon>Desulfovibrionales</taxon>
        <taxon>Desulfovibrionaceae</taxon>
        <taxon>Solidesulfovibrio</taxon>
    </lineage>
</organism>
<dbReference type="Gene3D" id="3.40.50.300">
    <property type="entry name" value="P-loop containing nucleotide triphosphate hydrolases"/>
    <property type="match status" value="1"/>
</dbReference>
<gene>
    <name evidence="2" type="ordered locus">DMR_p2_00050</name>
</gene>